<dbReference type="Gene3D" id="2.40.420.20">
    <property type="match status" value="1"/>
</dbReference>
<evidence type="ECO:0000313" key="3">
    <source>
        <dbReference type="EMBL" id="ADO84296.1"/>
    </source>
</evidence>
<dbReference type="GO" id="GO:1990281">
    <property type="term" value="C:efflux pump complex"/>
    <property type="evidence" value="ECO:0007669"/>
    <property type="project" value="TreeGrafter"/>
</dbReference>
<dbReference type="Pfam" id="PF25954">
    <property type="entry name" value="Beta-barrel_RND_2"/>
    <property type="match status" value="1"/>
</dbReference>
<keyword evidence="4" id="KW-1185">Reference proteome</keyword>
<dbReference type="Proteomes" id="UP000006875">
    <property type="component" value="Plasmid pILYOP01"/>
</dbReference>
<evidence type="ECO:0000259" key="2">
    <source>
        <dbReference type="Pfam" id="PF25954"/>
    </source>
</evidence>
<sequence>MKKFILIITIVLLAACGKSKVTPVEKKEISKSVKSIELKKTKVENIKNYNGELTPLNEVTHVTDTGGDVVKINYQNGDYVEKGKIVMVLEDTDTKAAYLESKGEYMKAKSDYETSKISYEKYKTLFDKKLISEDSFLTVKNQYIQSEGEMEITESQYIKSKEDYENLTVKSKISGLVSDLSIKKYQKINADANLFTVVDNSQMEIEIGIAASDLKNIKKGNKAKVYLEDIKEEVEGIVEKINPASDSDTKKYETTILVENKYGKLVKGMYSKVKVSSEEVEGFFVPKESVMLKDMYNYIAVSREGKAVIYKVDLGISTDDYQQIVFDEYQPGDKIITQGQYLLENNDKIKEA</sequence>
<evidence type="ECO:0000313" key="4">
    <source>
        <dbReference type="Proteomes" id="UP000006875"/>
    </source>
</evidence>
<dbReference type="HOGENOM" id="CLU_018816_1_1_0"/>
<organism evidence="3 4">
    <name type="scientific">Ilyobacter polytropus (strain ATCC 51220 / DSM 2926 / LMG 16218 / CuHBu1)</name>
    <dbReference type="NCBI Taxonomy" id="572544"/>
    <lineage>
        <taxon>Bacteria</taxon>
        <taxon>Fusobacteriati</taxon>
        <taxon>Fusobacteriota</taxon>
        <taxon>Fusobacteriia</taxon>
        <taxon>Fusobacteriales</taxon>
        <taxon>Fusobacteriaceae</taxon>
        <taxon>Ilyobacter</taxon>
    </lineage>
</organism>
<dbReference type="InterPro" id="IPR058792">
    <property type="entry name" value="Beta-barrel_RND_2"/>
</dbReference>
<dbReference type="InterPro" id="IPR006143">
    <property type="entry name" value="RND_pump_MFP"/>
</dbReference>
<dbReference type="NCBIfam" id="TIGR01730">
    <property type="entry name" value="RND_mfp"/>
    <property type="match status" value="1"/>
</dbReference>
<dbReference type="PANTHER" id="PTHR30469:SF33">
    <property type="entry name" value="SLR1207 PROTEIN"/>
    <property type="match status" value="1"/>
</dbReference>
<dbReference type="Gene3D" id="1.10.287.470">
    <property type="entry name" value="Helix hairpin bin"/>
    <property type="match status" value="1"/>
</dbReference>
<feature type="domain" description="CusB-like beta-barrel" evidence="2">
    <location>
        <begin position="207"/>
        <end position="278"/>
    </location>
</feature>
<reference evidence="3 4" key="1">
    <citation type="journal article" date="2010" name="Stand. Genomic Sci.">
        <title>Complete genome sequence of Ilyobacter polytropus type strain (CuHbu1).</title>
        <authorList>
            <person name="Sikorski J."/>
            <person name="Chertkov O."/>
            <person name="Lapidus A."/>
            <person name="Nolan M."/>
            <person name="Lucas S."/>
            <person name="Del Rio T.G."/>
            <person name="Tice H."/>
            <person name="Cheng J.F."/>
            <person name="Tapia R."/>
            <person name="Han C."/>
            <person name="Goodwin L."/>
            <person name="Pitluck S."/>
            <person name="Liolios K."/>
            <person name="Ivanova N."/>
            <person name="Mavromatis K."/>
            <person name="Mikhailova N."/>
            <person name="Pati A."/>
            <person name="Chen A."/>
            <person name="Palaniappan K."/>
            <person name="Land M."/>
            <person name="Hauser L."/>
            <person name="Chang Y.J."/>
            <person name="Jeffries C.D."/>
            <person name="Brambilla E."/>
            <person name="Yasawong M."/>
            <person name="Rohde M."/>
            <person name="Pukall R."/>
            <person name="Spring S."/>
            <person name="Goker M."/>
            <person name="Woyke T."/>
            <person name="Bristow J."/>
            <person name="Eisen J.A."/>
            <person name="Markowitz V."/>
            <person name="Hugenholtz P."/>
            <person name="Kyrpides N.C."/>
            <person name="Klenk H.P."/>
        </authorList>
    </citation>
    <scope>NUCLEOTIDE SEQUENCE [LARGE SCALE GENOMIC DNA]</scope>
    <source>
        <strain evidence="4">ATCC 51220 / DSM 2926 / LMG 16218 / CuHBu1</strain>
        <plasmid evidence="4">pILYOP01</plasmid>
    </source>
</reference>
<dbReference type="AlphaFoldDB" id="E3HBX0"/>
<comment type="similarity">
    <text evidence="1">Belongs to the membrane fusion protein (MFP) (TC 8.A.1) family.</text>
</comment>
<dbReference type="PANTHER" id="PTHR30469">
    <property type="entry name" value="MULTIDRUG RESISTANCE PROTEIN MDTA"/>
    <property type="match status" value="1"/>
</dbReference>
<dbReference type="OrthoDB" id="79281at2"/>
<protein>
    <submittedName>
        <fullName evidence="3">Efflux transporter, RND family, MFP subunit</fullName>
    </submittedName>
</protein>
<dbReference type="SUPFAM" id="SSF111369">
    <property type="entry name" value="HlyD-like secretion proteins"/>
    <property type="match status" value="1"/>
</dbReference>
<dbReference type="RefSeq" id="WP_013388955.1">
    <property type="nucleotide sequence ID" value="NC_014633.1"/>
</dbReference>
<dbReference type="EMBL" id="CP002282">
    <property type="protein sequence ID" value="ADO84296.1"/>
    <property type="molecule type" value="Genomic_DNA"/>
</dbReference>
<geneLocation type="plasmid" evidence="3 4">
    <name>pILYOP01</name>
</geneLocation>
<name>E3HBX0_ILYPC</name>
<evidence type="ECO:0000256" key="1">
    <source>
        <dbReference type="ARBA" id="ARBA00009477"/>
    </source>
</evidence>
<dbReference type="Gene3D" id="2.40.30.170">
    <property type="match status" value="1"/>
</dbReference>
<dbReference type="PROSITE" id="PS51257">
    <property type="entry name" value="PROKAR_LIPOPROTEIN"/>
    <property type="match status" value="1"/>
</dbReference>
<dbReference type="KEGG" id="ipo:Ilyop_2537"/>
<dbReference type="Gene3D" id="2.40.50.100">
    <property type="match status" value="1"/>
</dbReference>
<accession>E3HBX0</accession>
<keyword evidence="3" id="KW-0614">Plasmid</keyword>
<proteinExistence type="inferred from homology"/>
<dbReference type="GO" id="GO:0015562">
    <property type="term" value="F:efflux transmembrane transporter activity"/>
    <property type="evidence" value="ECO:0007669"/>
    <property type="project" value="TreeGrafter"/>
</dbReference>
<gene>
    <name evidence="3" type="ordered locus">Ilyop_2537</name>
</gene>